<evidence type="ECO:0000313" key="6">
    <source>
        <dbReference type="Proteomes" id="UP000505377"/>
    </source>
</evidence>
<dbReference type="EMBL" id="CP053564">
    <property type="protein sequence ID" value="QJY46961.1"/>
    <property type="molecule type" value="Genomic_DNA"/>
</dbReference>
<dbReference type="SUPFAM" id="SSF46785">
    <property type="entry name" value="Winged helix' DNA-binding domain"/>
    <property type="match status" value="1"/>
</dbReference>
<sequence length="187" mass="20273">MYGVKYSSRVDAVDRYIAQWRAERPDLPLDAMGTFGRLGRLLGVAGPLIERVFAAHGLTTGDFDVLASLRRSGEPWTLTPSVLARGLMLSPAAMTNRLDRLEAAGLVDRALDPDNRRSMRVSLTAQGRATVDAAVTEHVANEERLLDALTADERRTLDHLLRTLLAALEAERDAGSGERPETVGGPG</sequence>
<dbReference type="AlphaFoldDB" id="A0A6M6JKX4"/>
<organism evidence="5 6">
    <name type="scientific">Pseudonocardia broussonetiae</name>
    <dbReference type="NCBI Taxonomy" id="2736640"/>
    <lineage>
        <taxon>Bacteria</taxon>
        <taxon>Bacillati</taxon>
        <taxon>Actinomycetota</taxon>
        <taxon>Actinomycetes</taxon>
        <taxon>Pseudonocardiales</taxon>
        <taxon>Pseudonocardiaceae</taxon>
        <taxon>Pseudonocardia</taxon>
    </lineage>
</organism>
<dbReference type="SMART" id="SM00347">
    <property type="entry name" value="HTH_MARR"/>
    <property type="match status" value="1"/>
</dbReference>
<dbReference type="Pfam" id="PF12802">
    <property type="entry name" value="MarR_2"/>
    <property type="match status" value="1"/>
</dbReference>
<dbReference type="PANTHER" id="PTHR42756">
    <property type="entry name" value="TRANSCRIPTIONAL REGULATOR, MARR"/>
    <property type="match status" value="1"/>
</dbReference>
<accession>A0A6M6JKX4</accession>
<evidence type="ECO:0000256" key="3">
    <source>
        <dbReference type="ARBA" id="ARBA00023163"/>
    </source>
</evidence>
<dbReference type="GO" id="GO:0003677">
    <property type="term" value="F:DNA binding"/>
    <property type="evidence" value="ECO:0007669"/>
    <property type="project" value="UniProtKB-KW"/>
</dbReference>
<feature type="domain" description="HTH marR-type" evidence="4">
    <location>
        <begin position="28"/>
        <end position="166"/>
    </location>
</feature>
<dbReference type="KEGG" id="pbro:HOP40_14975"/>
<dbReference type="PRINTS" id="PR00598">
    <property type="entry name" value="HTHMARR"/>
</dbReference>
<dbReference type="PANTHER" id="PTHR42756:SF1">
    <property type="entry name" value="TRANSCRIPTIONAL REPRESSOR OF EMRAB OPERON"/>
    <property type="match status" value="1"/>
</dbReference>
<dbReference type="PROSITE" id="PS01117">
    <property type="entry name" value="HTH_MARR_1"/>
    <property type="match status" value="1"/>
</dbReference>
<keyword evidence="2" id="KW-0238">DNA-binding</keyword>
<evidence type="ECO:0000313" key="5">
    <source>
        <dbReference type="EMBL" id="QJY46961.1"/>
    </source>
</evidence>
<dbReference type="InterPro" id="IPR023187">
    <property type="entry name" value="Tscrpt_reg_MarR-type_CS"/>
</dbReference>
<keyword evidence="6" id="KW-1185">Reference proteome</keyword>
<dbReference type="InterPro" id="IPR000835">
    <property type="entry name" value="HTH_MarR-typ"/>
</dbReference>
<evidence type="ECO:0000256" key="1">
    <source>
        <dbReference type="ARBA" id="ARBA00023015"/>
    </source>
</evidence>
<keyword evidence="3" id="KW-0804">Transcription</keyword>
<dbReference type="Gene3D" id="1.10.10.10">
    <property type="entry name" value="Winged helix-like DNA-binding domain superfamily/Winged helix DNA-binding domain"/>
    <property type="match status" value="1"/>
</dbReference>
<gene>
    <name evidence="5" type="ORF">HOP40_14975</name>
</gene>
<reference evidence="5 6" key="1">
    <citation type="submission" date="2020-05" db="EMBL/GenBank/DDBJ databases">
        <authorList>
            <person name="Mo P."/>
        </authorList>
    </citation>
    <scope>NUCLEOTIDE SEQUENCE [LARGE SCALE GENOMIC DNA]</scope>
    <source>
        <strain evidence="5 6">Gen01</strain>
    </source>
</reference>
<dbReference type="PROSITE" id="PS50995">
    <property type="entry name" value="HTH_MARR_2"/>
    <property type="match status" value="1"/>
</dbReference>
<dbReference type="InterPro" id="IPR036388">
    <property type="entry name" value="WH-like_DNA-bd_sf"/>
</dbReference>
<dbReference type="Proteomes" id="UP000505377">
    <property type="component" value="Chromosome"/>
</dbReference>
<keyword evidence="1" id="KW-0805">Transcription regulation</keyword>
<dbReference type="GO" id="GO:0003700">
    <property type="term" value="F:DNA-binding transcription factor activity"/>
    <property type="evidence" value="ECO:0007669"/>
    <property type="project" value="InterPro"/>
</dbReference>
<protein>
    <submittedName>
        <fullName evidence="5">MarR family transcriptional regulator</fullName>
    </submittedName>
</protein>
<evidence type="ECO:0000259" key="4">
    <source>
        <dbReference type="PROSITE" id="PS50995"/>
    </source>
</evidence>
<proteinExistence type="predicted"/>
<name>A0A6M6JKX4_9PSEU</name>
<dbReference type="InterPro" id="IPR036390">
    <property type="entry name" value="WH_DNA-bd_sf"/>
</dbReference>
<evidence type="ECO:0000256" key="2">
    <source>
        <dbReference type="ARBA" id="ARBA00023125"/>
    </source>
</evidence>